<organism evidence="1 2">
    <name type="scientific">Psychroserpens luteus</name>
    <dbReference type="NCBI Taxonomy" id="1434066"/>
    <lineage>
        <taxon>Bacteria</taxon>
        <taxon>Pseudomonadati</taxon>
        <taxon>Bacteroidota</taxon>
        <taxon>Flavobacteriia</taxon>
        <taxon>Flavobacteriales</taxon>
        <taxon>Flavobacteriaceae</taxon>
        <taxon>Psychroserpens</taxon>
    </lineage>
</organism>
<evidence type="ECO:0008006" key="3">
    <source>
        <dbReference type="Google" id="ProtNLM"/>
    </source>
</evidence>
<reference evidence="2" key="1">
    <citation type="journal article" date="2019" name="Int. J. Syst. Evol. Microbiol.">
        <title>The Global Catalogue of Microorganisms (GCM) 10K type strain sequencing project: providing services to taxonomists for standard genome sequencing and annotation.</title>
        <authorList>
            <consortium name="The Broad Institute Genomics Platform"/>
            <consortium name="The Broad Institute Genome Sequencing Center for Infectious Disease"/>
            <person name="Wu L."/>
            <person name="Ma J."/>
        </authorList>
    </citation>
    <scope>NUCLEOTIDE SEQUENCE [LARGE SCALE GENOMIC DNA]</scope>
    <source>
        <strain evidence="2">KCTC 32514</strain>
    </source>
</reference>
<proteinExistence type="predicted"/>
<dbReference type="RefSeq" id="WP_194506878.1">
    <property type="nucleotide sequence ID" value="NZ_JADILU010000002.1"/>
</dbReference>
<dbReference type="EMBL" id="JBHUOS010000016">
    <property type="protein sequence ID" value="MFD2917906.1"/>
    <property type="molecule type" value="Genomic_DNA"/>
</dbReference>
<accession>A0ABW5ZZA5</accession>
<keyword evidence="2" id="KW-1185">Reference proteome</keyword>
<name>A0ABW5ZZA5_9FLAO</name>
<dbReference type="Proteomes" id="UP001597548">
    <property type="component" value="Unassembled WGS sequence"/>
</dbReference>
<sequence length="133" mass="15127">MDSYQVGNNKPIKLKVAIATEAIPMSYAFLYHTIDDKVPYAVIPPFDPTQKSGWKQLDGGNEVQSKIFRVMTFCRFFNPFPNEETFKLAIKQIEDTYKVSINGGDEGPLDMNFKVNAFYEGQTCILESELKLT</sequence>
<protein>
    <recommendedName>
        <fullName evidence="3">DUF3168 domain-containing protein</fullName>
    </recommendedName>
</protein>
<evidence type="ECO:0000313" key="2">
    <source>
        <dbReference type="Proteomes" id="UP001597548"/>
    </source>
</evidence>
<comment type="caution">
    <text evidence="1">The sequence shown here is derived from an EMBL/GenBank/DDBJ whole genome shotgun (WGS) entry which is preliminary data.</text>
</comment>
<gene>
    <name evidence="1" type="ORF">ACFS29_19795</name>
</gene>
<evidence type="ECO:0000313" key="1">
    <source>
        <dbReference type="EMBL" id="MFD2917906.1"/>
    </source>
</evidence>